<accession>A0A8H7NBK3</accession>
<feature type="region of interest" description="Disordered" evidence="1">
    <location>
        <begin position="1"/>
        <end position="35"/>
    </location>
</feature>
<feature type="domain" description="GST C-terminal" evidence="3">
    <location>
        <begin position="149"/>
        <end position="259"/>
    </location>
</feature>
<evidence type="ECO:0000313" key="5">
    <source>
        <dbReference type="Proteomes" id="UP000616885"/>
    </source>
</evidence>
<gene>
    <name evidence="4" type="ORF">IM811_014421</name>
</gene>
<dbReference type="SUPFAM" id="SSF52833">
    <property type="entry name" value="Thioredoxin-like"/>
    <property type="match status" value="1"/>
</dbReference>
<dbReference type="InterPro" id="IPR050213">
    <property type="entry name" value="GST_superfamily"/>
</dbReference>
<dbReference type="GO" id="GO:0006749">
    <property type="term" value="P:glutathione metabolic process"/>
    <property type="evidence" value="ECO:0007669"/>
    <property type="project" value="TreeGrafter"/>
</dbReference>
<dbReference type="PROSITE" id="PS50404">
    <property type="entry name" value="GST_NTER"/>
    <property type="match status" value="1"/>
</dbReference>
<dbReference type="InterPro" id="IPR004045">
    <property type="entry name" value="Glutathione_S-Trfase_N"/>
</dbReference>
<dbReference type="InterPro" id="IPR036282">
    <property type="entry name" value="Glutathione-S-Trfase_C_sf"/>
</dbReference>
<dbReference type="PANTHER" id="PTHR11571">
    <property type="entry name" value="GLUTATHIONE S-TRANSFERASE"/>
    <property type="match status" value="1"/>
</dbReference>
<comment type="caution">
    <text evidence="4">The sequence shown here is derived from an EMBL/GenBank/DDBJ whole genome shotgun (WGS) entry which is preliminary data.</text>
</comment>
<dbReference type="Gene3D" id="3.40.30.10">
    <property type="entry name" value="Glutaredoxin"/>
    <property type="match status" value="1"/>
</dbReference>
<dbReference type="PANTHER" id="PTHR11571:SF150">
    <property type="entry name" value="GLUTATHIONE S-TRANSFERASE"/>
    <property type="match status" value="1"/>
</dbReference>
<name>A0A8H7NBK3_BIOOC</name>
<dbReference type="SUPFAM" id="SSF47616">
    <property type="entry name" value="GST C-terminal domain-like"/>
    <property type="match status" value="1"/>
</dbReference>
<dbReference type="Gene3D" id="1.20.1050.10">
    <property type="match status" value="1"/>
</dbReference>
<dbReference type="InterPro" id="IPR004046">
    <property type="entry name" value="GST_C"/>
</dbReference>
<evidence type="ECO:0000259" key="2">
    <source>
        <dbReference type="PROSITE" id="PS50404"/>
    </source>
</evidence>
<organism evidence="4 5">
    <name type="scientific">Bionectria ochroleuca</name>
    <name type="common">Gliocladium roseum</name>
    <dbReference type="NCBI Taxonomy" id="29856"/>
    <lineage>
        <taxon>Eukaryota</taxon>
        <taxon>Fungi</taxon>
        <taxon>Dikarya</taxon>
        <taxon>Ascomycota</taxon>
        <taxon>Pezizomycotina</taxon>
        <taxon>Sordariomycetes</taxon>
        <taxon>Hypocreomycetidae</taxon>
        <taxon>Hypocreales</taxon>
        <taxon>Bionectriaceae</taxon>
        <taxon>Clonostachys</taxon>
    </lineage>
</organism>
<dbReference type="PROSITE" id="PS50405">
    <property type="entry name" value="GST_CTER"/>
    <property type="match status" value="1"/>
</dbReference>
<evidence type="ECO:0000256" key="1">
    <source>
        <dbReference type="SAM" id="MobiDB-lite"/>
    </source>
</evidence>
<dbReference type="GO" id="GO:0004364">
    <property type="term" value="F:glutathione transferase activity"/>
    <property type="evidence" value="ECO:0007669"/>
    <property type="project" value="TreeGrafter"/>
</dbReference>
<dbReference type="Pfam" id="PF02798">
    <property type="entry name" value="GST_N"/>
    <property type="match status" value="1"/>
</dbReference>
<proteinExistence type="predicted"/>
<dbReference type="InterPro" id="IPR036249">
    <property type="entry name" value="Thioredoxin-like_sf"/>
</dbReference>
<evidence type="ECO:0000313" key="4">
    <source>
        <dbReference type="EMBL" id="KAF9752627.1"/>
    </source>
</evidence>
<feature type="domain" description="GST N-terminal" evidence="2">
    <location>
        <begin position="62"/>
        <end position="146"/>
    </location>
</feature>
<feature type="compositionally biased region" description="Basic and acidic residues" evidence="1">
    <location>
        <begin position="1"/>
        <end position="26"/>
    </location>
</feature>
<protein>
    <recommendedName>
        <fullName evidence="6">Glutathione S-transferase</fullName>
    </recommendedName>
</protein>
<dbReference type="InterPro" id="IPR010987">
    <property type="entry name" value="Glutathione-S-Trfase_C-like"/>
</dbReference>
<dbReference type="Proteomes" id="UP000616885">
    <property type="component" value="Unassembled WGS sequence"/>
</dbReference>
<dbReference type="Pfam" id="PF14497">
    <property type="entry name" value="GST_C_3"/>
    <property type="match status" value="1"/>
</dbReference>
<reference evidence="4" key="1">
    <citation type="submission" date="2020-10" db="EMBL/GenBank/DDBJ databases">
        <title>High-Quality Genome Resource of Clonostachys rosea strain S41 by Oxford Nanopore Long-Read Sequencing.</title>
        <authorList>
            <person name="Wang H."/>
        </authorList>
    </citation>
    <scope>NUCLEOTIDE SEQUENCE</scope>
    <source>
        <strain evidence="4">S41</strain>
    </source>
</reference>
<dbReference type="CDD" id="cd03039">
    <property type="entry name" value="GST_N_Sigma_like"/>
    <property type="match status" value="1"/>
</dbReference>
<evidence type="ECO:0000259" key="3">
    <source>
        <dbReference type="PROSITE" id="PS50405"/>
    </source>
</evidence>
<sequence length="259" mass="29729">MSITPLRDEHKNASSRDKWNERDQPTSHHNQNPNTTIENFYQFIPRLECLRNKMSPSSTSLPVYHYLDIGRLGRGEVLFLFLKDAGIEVKDIRYAWDETWPKTSEKLVQQGLTRTGKLPVLEYKGLKLSQHIPILRYLARELGSYDGVTSVEKFTVDSVADLYVDWRYEWVACLPKPSDDYKASRPKYVDLIAQYYADTEGPYLLGDKITYVDFAIYQSIDNDKRVGAAATLPQSLLNLVEAIEARPNIAAYLKENKTA</sequence>
<dbReference type="AlphaFoldDB" id="A0A8H7NBK3"/>
<dbReference type="EMBL" id="JADCTT010000005">
    <property type="protein sequence ID" value="KAF9752627.1"/>
    <property type="molecule type" value="Genomic_DNA"/>
</dbReference>
<evidence type="ECO:0008006" key="6">
    <source>
        <dbReference type="Google" id="ProtNLM"/>
    </source>
</evidence>